<dbReference type="InterPro" id="IPR018490">
    <property type="entry name" value="cNMP-bd_dom_sf"/>
</dbReference>
<dbReference type="FunFam" id="2.60.120.10:FF:000120">
    <property type="entry name" value="cAMP-dependent protein kinase regulatory subunit"/>
    <property type="match status" value="1"/>
</dbReference>
<dbReference type="EMBL" id="AJWJ01000036">
    <property type="protein sequence ID" value="KAF2077190.1"/>
    <property type="molecule type" value="Genomic_DNA"/>
</dbReference>
<dbReference type="SUPFAM" id="SSF51206">
    <property type="entry name" value="cAMP-binding domain-like"/>
    <property type="match status" value="2"/>
</dbReference>
<evidence type="ECO:0000256" key="1">
    <source>
        <dbReference type="ARBA" id="ARBA00005753"/>
    </source>
</evidence>
<dbReference type="OrthoDB" id="417078at2759"/>
<reference evidence="11" key="1">
    <citation type="submission" date="2020-01" db="EMBL/GenBank/DDBJ databases">
        <title>Development of genomics and gene disruption for Polysphondylium violaceum indicates a role for the polyketide synthase stlB in stalk morphogenesis.</title>
        <authorList>
            <person name="Narita B."/>
            <person name="Kawabe Y."/>
            <person name="Kin K."/>
            <person name="Saito T."/>
            <person name="Gibbs R."/>
            <person name="Kuspa A."/>
            <person name="Muzny D."/>
            <person name="Queller D."/>
            <person name="Richards S."/>
            <person name="Strassman J."/>
            <person name="Sucgang R."/>
            <person name="Worley K."/>
            <person name="Schaap P."/>
        </authorList>
    </citation>
    <scope>NUCLEOTIDE SEQUENCE</scope>
    <source>
        <strain evidence="11">QSvi11</strain>
    </source>
</reference>
<feature type="binding site" evidence="8">
    <location>
        <position position="155"/>
    </location>
    <ligand>
        <name>3',5'-cyclic AMP</name>
        <dbReference type="ChEBI" id="CHEBI:58165"/>
        <label>1</label>
    </ligand>
</feature>
<feature type="domain" description="Cyclic nucleotide-binding" evidence="10">
    <location>
        <begin position="208"/>
        <end position="331"/>
    </location>
</feature>
<dbReference type="InterPro" id="IPR014710">
    <property type="entry name" value="RmlC-like_jellyroll"/>
</dbReference>
<dbReference type="GO" id="GO:0005829">
    <property type="term" value="C:cytosol"/>
    <property type="evidence" value="ECO:0007669"/>
    <property type="project" value="TreeGrafter"/>
</dbReference>
<evidence type="ECO:0000313" key="11">
    <source>
        <dbReference type="EMBL" id="KAF2077190.1"/>
    </source>
</evidence>
<dbReference type="FunFam" id="2.60.120.10:FF:000006">
    <property type="entry name" value="cAMP-dependent protein kinase type I-alpha regulatory subunit"/>
    <property type="match status" value="1"/>
</dbReference>
<dbReference type="Gene3D" id="2.60.120.10">
    <property type="entry name" value="Jelly Rolls"/>
    <property type="match status" value="2"/>
</dbReference>
<dbReference type="SMART" id="SM00100">
    <property type="entry name" value="cNMP"/>
    <property type="match status" value="2"/>
</dbReference>
<protein>
    <recommendedName>
        <fullName evidence="2">cAMP-dependent protein kinase regulatory subunit</fullName>
    </recommendedName>
</protein>
<dbReference type="InterPro" id="IPR018488">
    <property type="entry name" value="cNMP-bd_CS"/>
</dbReference>
<evidence type="ECO:0000313" key="12">
    <source>
        <dbReference type="Proteomes" id="UP000695562"/>
    </source>
</evidence>
<evidence type="ECO:0000256" key="7">
    <source>
        <dbReference type="ARBA" id="ARBA00023149"/>
    </source>
</evidence>
<organism evidence="11 12">
    <name type="scientific">Polysphondylium violaceum</name>
    <dbReference type="NCBI Taxonomy" id="133409"/>
    <lineage>
        <taxon>Eukaryota</taxon>
        <taxon>Amoebozoa</taxon>
        <taxon>Evosea</taxon>
        <taxon>Eumycetozoa</taxon>
        <taxon>Dictyostelia</taxon>
        <taxon>Dictyosteliales</taxon>
        <taxon>Dictyosteliaceae</taxon>
        <taxon>Polysphondylium</taxon>
    </lineage>
</organism>
<name>A0A8J4V1K7_9MYCE</name>
<dbReference type="PANTHER" id="PTHR11635:SF152">
    <property type="entry name" value="CAMP-DEPENDENT PROTEIN KINASE TYPE I REGULATORY SUBUNIT-RELATED"/>
    <property type="match status" value="1"/>
</dbReference>
<sequence length="343" mass="39148">MTNISYNQKATEQVEDPINDQQQQDQLQQQLLQQQQQQNMIGTRKRRGGISSETLSEEPSIAIPTVPKTRETQDRLDQALEKNIMFNHLEEEERKGLFSAMVEVHYKSGDVIIRQGDEGDNFYVVDSGVCDIFVSKNGATPVLVMEVFEGGSFGELALINFSPRAATVIAKTDVRLWALNRITYRKILMDQTMTKRKMYEEFLEKVSILKDIDRYERISLADALEPCNFPAGDVIVKQGEPGDKFYIIVEGEVLVSHQTDLNDPSSSHEVIRLHSGDYFGEIALLLDQPRAASVTAITNTKCVEMDRQRFIRLLGPCENILRRNMERYNQYMTSNSPKLTHHN</sequence>
<dbReference type="AlphaFoldDB" id="A0A8J4V1K7"/>
<evidence type="ECO:0000259" key="10">
    <source>
        <dbReference type="PROSITE" id="PS50042"/>
    </source>
</evidence>
<feature type="domain" description="Cyclic nucleotide-binding" evidence="10">
    <location>
        <begin position="85"/>
        <end position="205"/>
    </location>
</feature>
<keyword evidence="12" id="KW-1185">Reference proteome</keyword>
<keyword evidence="5" id="KW-0677">Repeat</keyword>
<keyword evidence="6 8" id="KW-0547">Nucleotide-binding</keyword>
<proteinExistence type="inferred from homology"/>
<dbReference type="PIRSF" id="PIRSF000548">
    <property type="entry name" value="PK_regulatory"/>
    <property type="match status" value="1"/>
</dbReference>
<keyword evidence="4 8" id="KW-0116">cAMP-binding</keyword>
<keyword evidence="7 8" id="KW-0114">cAMP</keyword>
<evidence type="ECO:0000256" key="8">
    <source>
        <dbReference type="PIRSR" id="PIRSR000548-1"/>
    </source>
</evidence>
<feature type="compositionally biased region" description="Low complexity" evidence="9">
    <location>
        <begin position="20"/>
        <end position="38"/>
    </location>
</feature>
<evidence type="ECO:0000256" key="4">
    <source>
        <dbReference type="ARBA" id="ARBA00022566"/>
    </source>
</evidence>
<evidence type="ECO:0000256" key="9">
    <source>
        <dbReference type="SAM" id="MobiDB-lite"/>
    </source>
</evidence>
<evidence type="ECO:0000256" key="6">
    <source>
        <dbReference type="ARBA" id="ARBA00022741"/>
    </source>
</evidence>
<dbReference type="Pfam" id="PF00027">
    <property type="entry name" value="cNMP_binding"/>
    <property type="match status" value="2"/>
</dbReference>
<dbReference type="GO" id="GO:0023052">
    <property type="term" value="P:signaling"/>
    <property type="evidence" value="ECO:0007669"/>
    <property type="project" value="UniProtKB-ARBA"/>
</dbReference>
<dbReference type="PROSITE" id="PS00889">
    <property type="entry name" value="CNMP_BINDING_2"/>
    <property type="match status" value="2"/>
</dbReference>
<dbReference type="GO" id="GO:0005952">
    <property type="term" value="C:cAMP-dependent protein kinase complex"/>
    <property type="evidence" value="ECO:0007669"/>
    <property type="project" value="InterPro"/>
</dbReference>
<dbReference type="InterPro" id="IPR000595">
    <property type="entry name" value="cNMP-bd_dom"/>
</dbReference>
<comment type="caution">
    <text evidence="11">The sequence shown here is derived from an EMBL/GenBank/DDBJ whole genome shotgun (WGS) entry which is preliminary data.</text>
</comment>
<gene>
    <name evidence="11" type="ORF">CYY_001511</name>
</gene>
<evidence type="ECO:0000256" key="2">
    <source>
        <dbReference type="ARBA" id="ARBA00020355"/>
    </source>
</evidence>
<dbReference type="GO" id="GO:0030552">
    <property type="term" value="F:cAMP binding"/>
    <property type="evidence" value="ECO:0007669"/>
    <property type="project" value="UniProtKB-KW"/>
</dbReference>
<dbReference type="GO" id="GO:0007154">
    <property type="term" value="P:cell communication"/>
    <property type="evidence" value="ECO:0007669"/>
    <property type="project" value="UniProtKB-ARBA"/>
</dbReference>
<evidence type="ECO:0000256" key="3">
    <source>
        <dbReference type="ARBA" id="ARBA00022553"/>
    </source>
</evidence>
<dbReference type="PROSITE" id="PS50042">
    <property type="entry name" value="CNMP_BINDING_3"/>
    <property type="match status" value="2"/>
</dbReference>
<dbReference type="GO" id="GO:0010628">
    <property type="term" value="P:positive regulation of gene expression"/>
    <property type="evidence" value="ECO:0007669"/>
    <property type="project" value="UniProtKB-ARBA"/>
</dbReference>
<dbReference type="CDD" id="cd00038">
    <property type="entry name" value="CAP_ED"/>
    <property type="match status" value="2"/>
</dbReference>
<dbReference type="PRINTS" id="PR00103">
    <property type="entry name" value="CAMPKINASE"/>
</dbReference>
<feature type="binding site" evidence="8">
    <location>
        <position position="290"/>
    </location>
    <ligand>
        <name>3',5'-cyclic AMP</name>
        <dbReference type="ChEBI" id="CHEBI:58165"/>
        <label>2</label>
    </ligand>
</feature>
<feature type="binding site" evidence="8">
    <location>
        <position position="281"/>
    </location>
    <ligand>
        <name>3',5'-cyclic AMP</name>
        <dbReference type="ChEBI" id="CHEBI:58165"/>
        <label>2</label>
    </ligand>
</feature>
<dbReference type="InterPro" id="IPR050503">
    <property type="entry name" value="cAMP-dep_PK_reg_su-like"/>
</dbReference>
<dbReference type="Proteomes" id="UP000695562">
    <property type="component" value="Unassembled WGS sequence"/>
</dbReference>
<dbReference type="GO" id="GO:0034236">
    <property type="term" value="F:protein kinase A catalytic subunit binding"/>
    <property type="evidence" value="ECO:0007669"/>
    <property type="project" value="TreeGrafter"/>
</dbReference>
<evidence type="ECO:0000256" key="5">
    <source>
        <dbReference type="ARBA" id="ARBA00022737"/>
    </source>
</evidence>
<dbReference type="PANTHER" id="PTHR11635">
    <property type="entry name" value="CAMP-DEPENDENT PROTEIN KINASE REGULATORY CHAIN"/>
    <property type="match status" value="1"/>
</dbReference>
<feature type="compositionally biased region" description="Polar residues" evidence="9">
    <location>
        <begin position="1"/>
        <end position="11"/>
    </location>
</feature>
<feature type="region of interest" description="Disordered" evidence="9">
    <location>
        <begin position="1"/>
        <end position="57"/>
    </location>
</feature>
<dbReference type="GO" id="GO:0004862">
    <property type="term" value="F:cAMP-dependent protein kinase inhibitor activity"/>
    <property type="evidence" value="ECO:0007669"/>
    <property type="project" value="TreeGrafter"/>
</dbReference>
<accession>A0A8J4V1K7</accession>
<dbReference type="GO" id="GO:0045595">
    <property type="term" value="P:regulation of cell differentiation"/>
    <property type="evidence" value="ECO:0007669"/>
    <property type="project" value="UniProtKB-ARBA"/>
</dbReference>
<keyword evidence="3" id="KW-0597">Phosphoprotein</keyword>
<dbReference type="InterPro" id="IPR012198">
    <property type="entry name" value="cAMP_dep_PK_reg_su"/>
</dbReference>
<comment type="similarity">
    <text evidence="1">Belongs to the cAMP-dependent kinase regulatory chain family.</text>
</comment>
<feature type="binding site" evidence="8">
    <location>
        <position position="164"/>
    </location>
    <ligand>
        <name>3',5'-cyclic AMP</name>
        <dbReference type="ChEBI" id="CHEBI:58165"/>
        <label>1</label>
    </ligand>
</feature>
<dbReference type="PROSITE" id="PS00888">
    <property type="entry name" value="CNMP_BINDING_1"/>
    <property type="match status" value="2"/>
</dbReference>